<feature type="transmembrane region" description="Helical" evidence="1">
    <location>
        <begin position="28"/>
        <end position="46"/>
    </location>
</feature>
<organism evidence="2 3">
    <name type="scientific">Luteolibacter arcticus</name>
    <dbReference type="NCBI Taxonomy" id="1581411"/>
    <lineage>
        <taxon>Bacteria</taxon>
        <taxon>Pseudomonadati</taxon>
        <taxon>Verrucomicrobiota</taxon>
        <taxon>Verrucomicrobiia</taxon>
        <taxon>Verrucomicrobiales</taxon>
        <taxon>Verrucomicrobiaceae</taxon>
        <taxon>Luteolibacter</taxon>
    </lineage>
</organism>
<feature type="transmembrane region" description="Helical" evidence="1">
    <location>
        <begin position="53"/>
        <end position="70"/>
    </location>
</feature>
<protein>
    <submittedName>
        <fullName evidence="2">Uncharacterized protein</fullName>
    </submittedName>
</protein>
<dbReference type="RefSeq" id="WP_264490517.1">
    <property type="nucleotide sequence ID" value="NZ_JAPDDT010000025.1"/>
</dbReference>
<evidence type="ECO:0000313" key="3">
    <source>
        <dbReference type="Proteomes" id="UP001320876"/>
    </source>
</evidence>
<gene>
    <name evidence="2" type="ORF">OKA05_27910</name>
</gene>
<keyword evidence="3" id="KW-1185">Reference proteome</keyword>
<keyword evidence="1" id="KW-1133">Transmembrane helix</keyword>
<reference evidence="2 3" key="1">
    <citation type="submission" date="2022-10" db="EMBL/GenBank/DDBJ databases">
        <title>Luteolibacter arcticus strain CCTCC AB 2014275, whole genome shotgun sequencing project.</title>
        <authorList>
            <person name="Zhao G."/>
            <person name="Shen L."/>
        </authorList>
    </citation>
    <scope>NUCLEOTIDE SEQUENCE [LARGE SCALE GENOMIC DNA]</scope>
    <source>
        <strain evidence="2 3">CCTCC AB 2014275</strain>
    </source>
</reference>
<dbReference type="Proteomes" id="UP001320876">
    <property type="component" value="Unassembled WGS sequence"/>
</dbReference>
<accession>A0ABT3GSF3</accession>
<evidence type="ECO:0000256" key="1">
    <source>
        <dbReference type="SAM" id="Phobius"/>
    </source>
</evidence>
<sequence length="143" mass="15634">MTADPAITTLFSLLAGPQFTYDAPMPTWYLFVIFRLACVVPVASGFLDPVRTLLLFALFEAGYFVAWRLLDWYSHPAISSGAVEDLATAGLFLLSAGVPAVAVLWCAAQVPYFRKSETKRLSLKRALLLIPLLSAVAFHQVAP</sequence>
<feature type="transmembrane region" description="Helical" evidence="1">
    <location>
        <begin position="125"/>
        <end position="142"/>
    </location>
</feature>
<name>A0ABT3GSF3_9BACT</name>
<keyword evidence="1" id="KW-0812">Transmembrane</keyword>
<dbReference type="EMBL" id="JAPDDT010000025">
    <property type="protein sequence ID" value="MCW1926409.1"/>
    <property type="molecule type" value="Genomic_DNA"/>
</dbReference>
<evidence type="ECO:0000313" key="2">
    <source>
        <dbReference type="EMBL" id="MCW1926409.1"/>
    </source>
</evidence>
<comment type="caution">
    <text evidence="2">The sequence shown here is derived from an EMBL/GenBank/DDBJ whole genome shotgun (WGS) entry which is preliminary data.</text>
</comment>
<proteinExistence type="predicted"/>
<feature type="transmembrane region" description="Helical" evidence="1">
    <location>
        <begin position="90"/>
        <end position="113"/>
    </location>
</feature>
<keyword evidence="1" id="KW-0472">Membrane</keyword>